<dbReference type="InterPro" id="IPR011642">
    <property type="entry name" value="Gate_dom"/>
</dbReference>
<feature type="transmembrane region" description="Helical" evidence="1">
    <location>
        <begin position="338"/>
        <end position="363"/>
    </location>
</feature>
<dbReference type="EMBL" id="DWXZ01000252">
    <property type="protein sequence ID" value="HJB38717.1"/>
    <property type="molecule type" value="Genomic_DNA"/>
</dbReference>
<organism evidence="3 4">
    <name type="scientific">Candidatus Acutalibacter ornithocaccae</name>
    <dbReference type="NCBI Taxonomy" id="2838416"/>
    <lineage>
        <taxon>Bacteria</taxon>
        <taxon>Bacillati</taxon>
        <taxon>Bacillota</taxon>
        <taxon>Clostridia</taxon>
        <taxon>Eubacteriales</taxon>
        <taxon>Acutalibacteraceae</taxon>
        <taxon>Acutalibacter</taxon>
    </lineage>
</organism>
<evidence type="ECO:0000256" key="1">
    <source>
        <dbReference type="SAM" id="Phobius"/>
    </source>
</evidence>
<feature type="transmembrane region" description="Helical" evidence="1">
    <location>
        <begin position="84"/>
        <end position="103"/>
    </location>
</feature>
<evidence type="ECO:0000259" key="2">
    <source>
        <dbReference type="Pfam" id="PF07670"/>
    </source>
</evidence>
<sequence>MEGFRWMRGARGLGAALVFLGFGAALLAYPAQVQRGLAQSVLYCLASLVPSLFPFMVLASFGVRSGAGEVLGKLLGPVTRRLFRLPRACGATVLLSFLGGYPAGARGVSLLLEQEKITREQAGRMLCFCVAPGAAFVVTFVGWGLLGSLRLGWLLFGAVTLSGLLLALLTGLGKPVPQEPPPSPPEERAGALIRSVGDASSATVKMCGCILLFAGILAVLQGSGLFQRMAHALAATGWLLPSQAAACLAFLLEVTGGMGAAAQLGVGPLFYAFGLAFGGLCVHMQVFAFFSEFPLAKGKFFLARLLHGLGAAGIYLLLERLFPGPSQPVWAAAGSALEYGLTASTAAGGLSLLLMCLAFLVALQQRR</sequence>
<keyword evidence="1" id="KW-0812">Transmembrane</keyword>
<feature type="transmembrane region" description="Helical" evidence="1">
    <location>
        <begin position="232"/>
        <end position="252"/>
    </location>
</feature>
<feature type="transmembrane region" description="Helical" evidence="1">
    <location>
        <begin position="301"/>
        <end position="318"/>
    </location>
</feature>
<protein>
    <recommendedName>
        <fullName evidence="2">Nucleoside transporter/FeoB GTPase Gate domain-containing protein</fullName>
    </recommendedName>
</protein>
<accession>A0A9D2RZQ8</accession>
<reference evidence="3" key="2">
    <citation type="submission" date="2021-04" db="EMBL/GenBank/DDBJ databases">
        <authorList>
            <person name="Gilroy R."/>
        </authorList>
    </citation>
    <scope>NUCLEOTIDE SEQUENCE</scope>
    <source>
        <strain evidence="3">ChiBcolR8-3208</strain>
    </source>
</reference>
<dbReference type="AlphaFoldDB" id="A0A9D2RZQ8"/>
<feature type="transmembrane region" description="Helical" evidence="1">
    <location>
        <begin position="123"/>
        <end position="146"/>
    </location>
</feature>
<feature type="transmembrane region" description="Helical" evidence="1">
    <location>
        <begin position="153"/>
        <end position="173"/>
    </location>
</feature>
<gene>
    <name evidence="3" type="ORF">H9942_11735</name>
</gene>
<feature type="transmembrane region" description="Helical" evidence="1">
    <location>
        <begin position="202"/>
        <end position="220"/>
    </location>
</feature>
<feature type="transmembrane region" description="Helical" evidence="1">
    <location>
        <begin position="40"/>
        <end position="63"/>
    </location>
</feature>
<dbReference type="Pfam" id="PF07670">
    <property type="entry name" value="Gate"/>
    <property type="match status" value="1"/>
</dbReference>
<keyword evidence="1" id="KW-1133">Transmembrane helix</keyword>
<reference evidence="3" key="1">
    <citation type="journal article" date="2021" name="PeerJ">
        <title>Extensive microbial diversity within the chicken gut microbiome revealed by metagenomics and culture.</title>
        <authorList>
            <person name="Gilroy R."/>
            <person name="Ravi A."/>
            <person name="Getino M."/>
            <person name="Pursley I."/>
            <person name="Horton D.L."/>
            <person name="Alikhan N.F."/>
            <person name="Baker D."/>
            <person name="Gharbi K."/>
            <person name="Hall N."/>
            <person name="Watson M."/>
            <person name="Adriaenssens E.M."/>
            <person name="Foster-Nyarko E."/>
            <person name="Jarju S."/>
            <person name="Secka A."/>
            <person name="Antonio M."/>
            <person name="Oren A."/>
            <person name="Chaudhuri R.R."/>
            <person name="La Ragione R."/>
            <person name="Hildebrand F."/>
            <person name="Pallen M.J."/>
        </authorList>
    </citation>
    <scope>NUCLEOTIDE SEQUENCE</scope>
    <source>
        <strain evidence="3">ChiBcolR8-3208</strain>
    </source>
</reference>
<feature type="domain" description="Nucleoside transporter/FeoB GTPase Gate" evidence="2">
    <location>
        <begin position="47"/>
        <end position="128"/>
    </location>
</feature>
<feature type="transmembrane region" description="Helical" evidence="1">
    <location>
        <begin position="264"/>
        <end position="289"/>
    </location>
</feature>
<evidence type="ECO:0000313" key="4">
    <source>
        <dbReference type="Proteomes" id="UP000824214"/>
    </source>
</evidence>
<comment type="caution">
    <text evidence="3">The sequence shown here is derived from an EMBL/GenBank/DDBJ whole genome shotgun (WGS) entry which is preliminary data.</text>
</comment>
<dbReference type="Proteomes" id="UP000824214">
    <property type="component" value="Unassembled WGS sequence"/>
</dbReference>
<keyword evidence="1" id="KW-0472">Membrane</keyword>
<proteinExistence type="predicted"/>
<evidence type="ECO:0000313" key="3">
    <source>
        <dbReference type="EMBL" id="HJB38717.1"/>
    </source>
</evidence>
<name>A0A9D2RZQ8_9FIRM</name>